<protein>
    <submittedName>
        <fullName evidence="1">Uncharacterized protein</fullName>
    </submittedName>
</protein>
<name>A0A382F171_9ZZZZ</name>
<gene>
    <name evidence="1" type="ORF">METZ01_LOCUS208817</name>
</gene>
<dbReference type="AlphaFoldDB" id="A0A382F171"/>
<evidence type="ECO:0000313" key="1">
    <source>
        <dbReference type="EMBL" id="SVB55963.1"/>
    </source>
</evidence>
<dbReference type="EMBL" id="UINC01047107">
    <property type="protein sequence ID" value="SVB55963.1"/>
    <property type="molecule type" value="Genomic_DNA"/>
</dbReference>
<reference evidence="1" key="1">
    <citation type="submission" date="2018-05" db="EMBL/GenBank/DDBJ databases">
        <authorList>
            <person name="Lanie J.A."/>
            <person name="Ng W.-L."/>
            <person name="Kazmierczak K.M."/>
            <person name="Andrzejewski T.M."/>
            <person name="Davidsen T.M."/>
            <person name="Wayne K.J."/>
            <person name="Tettelin H."/>
            <person name="Glass J.I."/>
            <person name="Rusch D."/>
            <person name="Podicherti R."/>
            <person name="Tsui H.-C.T."/>
            <person name="Winkler M.E."/>
        </authorList>
    </citation>
    <scope>NUCLEOTIDE SEQUENCE</scope>
</reference>
<sequence length="245" mass="28133">MATKKLKQPKEQTLPAVDVIATAFAVHRVNEGYFRETRRFSTEGQNTLFSNKEAITYQLEVENKKYNPPDFKRVRVRKADKKHAEEALQWLSKENALNIIAGNLSDFMDSLMKYISSDKLSKNSYGVVAVVPKVYFEGSKKKTIKKKLKTSFRESRHIGNIGQPVTGMFTLNEIKFIDKFTCHVCNGSIAGNLVSFFKNFDQTKALPKEGKTFEIKAKVKRHGENFITKYAETQLNYVRFKIDNK</sequence>
<accession>A0A382F171</accession>
<proteinExistence type="predicted"/>
<organism evidence="1">
    <name type="scientific">marine metagenome</name>
    <dbReference type="NCBI Taxonomy" id="408172"/>
    <lineage>
        <taxon>unclassified sequences</taxon>
        <taxon>metagenomes</taxon>
        <taxon>ecological metagenomes</taxon>
    </lineage>
</organism>